<evidence type="ECO:0000313" key="1">
    <source>
        <dbReference type="EMBL" id="TWT84791.1"/>
    </source>
</evidence>
<protein>
    <submittedName>
        <fullName evidence="1">Uncharacterized protein</fullName>
    </submittedName>
</protein>
<gene>
    <name evidence="1" type="ORF">CA13_62710</name>
</gene>
<sequence>MLFQLIPGNPIEEIQIITINKTTARTIRRIEPRFDENFAPPYSNVTIIIVTLAATPNPQCEDCGRTPWISSTTQIANNVVKASKCLIGKRDLWIGCFS</sequence>
<name>A0A5C5ZD89_9BACT</name>
<dbReference type="Proteomes" id="UP000315010">
    <property type="component" value="Unassembled WGS sequence"/>
</dbReference>
<reference evidence="1 2" key="1">
    <citation type="submission" date="2019-02" db="EMBL/GenBank/DDBJ databases">
        <title>Deep-cultivation of Planctomycetes and their phenomic and genomic characterization uncovers novel biology.</title>
        <authorList>
            <person name="Wiegand S."/>
            <person name="Jogler M."/>
            <person name="Boedeker C."/>
            <person name="Pinto D."/>
            <person name="Vollmers J."/>
            <person name="Rivas-Marin E."/>
            <person name="Kohn T."/>
            <person name="Peeters S.H."/>
            <person name="Heuer A."/>
            <person name="Rast P."/>
            <person name="Oberbeckmann S."/>
            <person name="Bunk B."/>
            <person name="Jeske O."/>
            <person name="Meyerdierks A."/>
            <person name="Storesund J.E."/>
            <person name="Kallscheuer N."/>
            <person name="Luecker S."/>
            <person name="Lage O.M."/>
            <person name="Pohl T."/>
            <person name="Merkel B.J."/>
            <person name="Hornburger P."/>
            <person name="Mueller R.-W."/>
            <person name="Bruemmer F."/>
            <person name="Labrenz M."/>
            <person name="Spormann A.M."/>
            <person name="Op Den Camp H."/>
            <person name="Overmann J."/>
            <person name="Amann R."/>
            <person name="Jetten M.S.M."/>
            <person name="Mascher T."/>
            <person name="Medema M.H."/>
            <person name="Devos D.P."/>
            <person name="Kaster A.-K."/>
            <person name="Ovreas L."/>
            <person name="Rohde M."/>
            <person name="Galperin M.Y."/>
            <person name="Jogler C."/>
        </authorList>
    </citation>
    <scope>NUCLEOTIDE SEQUENCE [LARGE SCALE GENOMIC DNA]</scope>
    <source>
        <strain evidence="1 2">CA13</strain>
    </source>
</reference>
<evidence type="ECO:0000313" key="2">
    <source>
        <dbReference type="Proteomes" id="UP000315010"/>
    </source>
</evidence>
<dbReference type="EMBL" id="SJPJ01000001">
    <property type="protein sequence ID" value="TWT84791.1"/>
    <property type="molecule type" value="Genomic_DNA"/>
</dbReference>
<organism evidence="1 2">
    <name type="scientific">Novipirellula herctigrandis</name>
    <dbReference type="NCBI Taxonomy" id="2527986"/>
    <lineage>
        <taxon>Bacteria</taxon>
        <taxon>Pseudomonadati</taxon>
        <taxon>Planctomycetota</taxon>
        <taxon>Planctomycetia</taxon>
        <taxon>Pirellulales</taxon>
        <taxon>Pirellulaceae</taxon>
        <taxon>Novipirellula</taxon>
    </lineage>
</organism>
<keyword evidence="2" id="KW-1185">Reference proteome</keyword>
<accession>A0A5C5ZD89</accession>
<comment type="caution">
    <text evidence="1">The sequence shown here is derived from an EMBL/GenBank/DDBJ whole genome shotgun (WGS) entry which is preliminary data.</text>
</comment>
<proteinExistence type="predicted"/>
<dbReference type="AlphaFoldDB" id="A0A5C5ZD89"/>